<evidence type="ECO:0000256" key="2">
    <source>
        <dbReference type="ARBA" id="ARBA00008138"/>
    </source>
</evidence>
<dbReference type="PANTHER" id="PTHR43619:SF2">
    <property type="entry name" value="S-ADENOSYL-L-METHIONINE-DEPENDENT METHYLTRANSFERASES SUPERFAMILY PROTEIN"/>
    <property type="match status" value="1"/>
</dbReference>
<dbReference type="InterPro" id="IPR007213">
    <property type="entry name" value="Ppm1/Ppm2/Tcmp"/>
</dbReference>
<dbReference type="Gene3D" id="3.40.50.150">
    <property type="entry name" value="Vaccinia Virus protein VP39"/>
    <property type="match status" value="1"/>
</dbReference>
<protein>
    <recommendedName>
        <fullName evidence="6">S-adenosyl-L-methionine-dependent methyltransferase</fullName>
        <ecNumber evidence="6">2.1.1.-</ecNumber>
    </recommendedName>
</protein>
<dbReference type="AlphaFoldDB" id="A0A6G3TE28"/>
<accession>A0A6G3TE28</accession>
<comment type="function">
    <text evidence="1 6">Exhibits S-adenosyl-L-methionine-dependent methyltransferase activity.</text>
</comment>
<keyword evidence="5 6" id="KW-0949">S-adenosyl-L-methionine</keyword>
<evidence type="ECO:0000313" key="7">
    <source>
        <dbReference type="EMBL" id="NEC34796.1"/>
    </source>
</evidence>
<dbReference type="Proteomes" id="UP000475666">
    <property type="component" value="Unassembled WGS sequence"/>
</dbReference>
<dbReference type="RefSeq" id="WP_164275129.1">
    <property type="nucleotide sequence ID" value="NZ_JAAGMQ010000481.1"/>
</dbReference>
<evidence type="ECO:0000256" key="1">
    <source>
        <dbReference type="ARBA" id="ARBA00003907"/>
    </source>
</evidence>
<dbReference type="SUPFAM" id="SSF53335">
    <property type="entry name" value="S-adenosyl-L-methionine-dependent methyltransferases"/>
    <property type="match status" value="1"/>
</dbReference>
<evidence type="ECO:0000256" key="5">
    <source>
        <dbReference type="ARBA" id="ARBA00022691"/>
    </source>
</evidence>
<gene>
    <name evidence="7" type="ORF">G3I66_16730</name>
</gene>
<organism evidence="7 8">
    <name type="scientific">Streptomyces rubrogriseus</name>
    <dbReference type="NCBI Taxonomy" id="194673"/>
    <lineage>
        <taxon>Bacteria</taxon>
        <taxon>Bacillati</taxon>
        <taxon>Actinomycetota</taxon>
        <taxon>Actinomycetes</taxon>
        <taxon>Kitasatosporales</taxon>
        <taxon>Streptomycetaceae</taxon>
        <taxon>Streptomyces</taxon>
        <taxon>Streptomyces violaceoruber group</taxon>
    </lineage>
</organism>
<sequence>MDASAAPARTPAGAGVTAVAVAMARAMESDRSDRMFHDPYAQSFVDAARATLDADEWSSLVSWVDLFYSRGVVRTRFIDDFVRDAAAGGCTQVVLLGAGLDARAFRLPLPDADVYEVDTPSVFAFKDRVLTDAGARVTARSRTAVPTDLREDFATRLGETAFAAHRPTAWVAEGVLPYLSAEQARRVIGEIGRLSAPGSRLVFEHSDKPGPDPKAAATPGAARISALVRGGLGPGGRDWVAGHGWTLRITERAELGPRYGRPDGRLTGGQFVTATHD</sequence>
<name>A0A6G3TE28_9ACTN</name>
<evidence type="ECO:0000313" key="8">
    <source>
        <dbReference type="Proteomes" id="UP000475666"/>
    </source>
</evidence>
<reference evidence="7 8" key="1">
    <citation type="submission" date="2020-01" db="EMBL/GenBank/DDBJ databases">
        <title>Insect and environment-associated Actinomycetes.</title>
        <authorList>
            <person name="Currrie C."/>
            <person name="Chevrette M."/>
            <person name="Carlson C."/>
            <person name="Stubbendieck R."/>
            <person name="Wendt-Pienkowski E."/>
        </authorList>
    </citation>
    <scope>NUCLEOTIDE SEQUENCE [LARGE SCALE GENOMIC DNA]</scope>
    <source>
        <strain evidence="7 8">SID7739</strain>
    </source>
</reference>
<dbReference type="InterPro" id="IPR011610">
    <property type="entry name" value="SAM_mthyl_Trfase_ML2640-like"/>
</dbReference>
<dbReference type="Pfam" id="PF04072">
    <property type="entry name" value="LCM"/>
    <property type="match status" value="1"/>
</dbReference>
<dbReference type="GO" id="GO:0008168">
    <property type="term" value="F:methyltransferase activity"/>
    <property type="evidence" value="ECO:0007669"/>
    <property type="project" value="UniProtKB-UniRule"/>
</dbReference>
<proteinExistence type="inferred from homology"/>
<keyword evidence="4 7" id="KW-0808">Transferase</keyword>
<evidence type="ECO:0000256" key="6">
    <source>
        <dbReference type="RuleBase" id="RU362030"/>
    </source>
</evidence>
<evidence type="ECO:0000256" key="4">
    <source>
        <dbReference type="ARBA" id="ARBA00022679"/>
    </source>
</evidence>
<dbReference type="EC" id="2.1.1.-" evidence="6"/>
<evidence type="ECO:0000256" key="3">
    <source>
        <dbReference type="ARBA" id="ARBA00022603"/>
    </source>
</evidence>
<dbReference type="NCBIfam" id="TIGR00027">
    <property type="entry name" value="mthyl_TIGR00027"/>
    <property type="match status" value="1"/>
</dbReference>
<dbReference type="PANTHER" id="PTHR43619">
    <property type="entry name" value="S-ADENOSYL-L-METHIONINE-DEPENDENT METHYLTRANSFERASE YKTD-RELATED"/>
    <property type="match status" value="1"/>
</dbReference>
<keyword evidence="3 6" id="KW-0489">Methyltransferase</keyword>
<comment type="similarity">
    <text evidence="2 6">Belongs to the UPF0677 family.</text>
</comment>
<dbReference type="GO" id="GO:0032259">
    <property type="term" value="P:methylation"/>
    <property type="evidence" value="ECO:0007669"/>
    <property type="project" value="UniProtKB-KW"/>
</dbReference>
<dbReference type="EMBL" id="JAAGMQ010000481">
    <property type="protein sequence ID" value="NEC34796.1"/>
    <property type="molecule type" value="Genomic_DNA"/>
</dbReference>
<dbReference type="InterPro" id="IPR029063">
    <property type="entry name" value="SAM-dependent_MTases_sf"/>
</dbReference>
<comment type="caution">
    <text evidence="7">The sequence shown here is derived from an EMBL/GenBank/DDBJ whole genome shotgun (WGS) entry which is preliminary data.</text>
</comment>